<dbReference type="PANTHER" id="PTHR33164">
    <property type="entry name" value="TRANSCRIPTIONAL REGULATOR, MARR FAMILY"/>
    <property type="match status" value="1"/>
</dbReference>
<feature type="region of interest" description="Disordered" evidence="1">
    <location>
        <begin position="149"/>
        <end position="171"/>
    </location>
</feature>
<evidence type="ECO:0000313" key="4">
    <source>
        <dbReference type="Proteomes" id="UP000653644"/>
    </source>
</evidence>
<protein>
    <submittedName>
        <fullName evidence="3">Transcriptional regulator</fullName>
    </submittedName>
</protein>
<reference evidence="4" key="1">
    <citation type="journal article" date="2019" name="Int. J. Syst. Evol. Microbiol.">
        <title>The Global Catalogue of Microorganisms (GCM) 10K type strain sequencing project: providing services to taxonomists for standard genome sequencing and annotation.</title>
        <authorList>
            <consortium name="The Broad Institute Genomics Platform"/>
            <consortium name="The Broad Institute Genome Sequencing Center for Infectious Disease"/>
            <person name="Wu L."/>
            <person name="Ma J."/>
        </authorList>
    </citation>
    <scope>NUCLEOTIDE SEQUENCE [LARGE SCALE GENOMIC DNA]</scope>
    <source>
        <strain evidence="4">JCM 4733</strain>
    </source>
</reference>
<sequence>MNAVAASIARWDTLTRAHRRIESRVGRHLHQRLGLGASEFHALRALDESVRAGSGLLYLNILANGIGLSQSGTSRLVTRLQDRGLVTTHLSPHDRRSVEIKLTPVGREVVRIGSPVLYRAVEEVVRELRAEGTDEDLVRYLRGSTHEAISHRIPPRSGPLRSTGAVSQSAN</sequence>
<evidence type="ECO:0000259" key="2">
    <source>
        <dbReference type="PROSITE" id="PS50995"/>
    </source>
</evidence>
<accession>A0ABQ3D2Y6</accession>
<keyword evidence="4" id="KW-1185">Reference proteome</keyword>
<dbReference type="PROSITE" id="PS50995">
    <property type="entry name" value="HTH_MARR_2"/>
    <property type="match status" value="1"/>
</dbReference>
<dbReference type="SUPFAM" id="SSF46785">
    <property type="entry name" value="Winged helix' DNA-binding domain"/>
    <property type="match status" value="1"/>
</dbReference>
<comment type="caution">
    <text evidence="3">The sequence shown here is derived from an EMBL/GenBank/DDBJ whole genome shotgun (WGS) entry which is preliminary data.</text>
</comment>
<dbReference type="SMART" id="SM00347">
    <property type="entry name" value="HTH_MARR"/>
    <property type="match status" value="1"/>
</dbReference>
<dbReference type="EMBL" id="BMVN01000035">
    <property type="protein sequence ID" value="GHA55055.1"/>
    <property type="molecule type" value="Genomic_DNA"/>
</dbReference>
<evidence type="ECO:0000256" key="1">
    <source>
        <dbReference type="SAM" id="MobiDB-lite"/>
    </source>
</evidence>
<dbReference type="Gene3D" id="1.10.10.10">
    <property type="entry name" value="Winged helix-like DNA-binding domain superfamily/Winged helix DNA-binding domain"/>
    <property type="match status" value="1"/>
</dbReference>
<feature type="domain" description="HTH marR-type" evidence="2">
    <location>
        <begin position="1"/>
        <end position="146"/>
    </location>
</feature>
<dbReference type="InterPro" id="IPR036390">
    <property type="entry name" value="WH_DNA-bd_sf"/>
</dbReference>
<dbReference type="Proteomes" id="UP000653644">
    <property type="component" value="Unassembled WGS sequence"/>
</dbReference>
<dbReference type="RefSeq" id="WP_189892644.1">
    <property type="nucleotide sequence ID" value="NZ_BMVN01000035.1"/>
</dbReference>
<dbReference type="InterPro" id="IPR039422">
    <property type="entry name" value="MarR/SlyA-like"/>
</dbReference>
<proteinExistence type="predicted"/>
<dbReference type="InterPro" id="IPR000835">
    <property type="entry name" value="HTH_MarR-typ"/>
</dbReference>
<dbReference type="PANTHER" id="PTHR33164:SF99">
    <property type="entry name" value="MARR FAMILY REGULATORY PROTEIN"/>
    <property type="match status" value="1"/>
</dbReference>
<gene>
    <name evidence="3" type="ORF">GCM10010345_69510</name>
</gene>
<evidence type="ECO:0000313" key="3">
    <source>
        <dbReference type="EMBL" id="GHA55055.1"/>
    </source>
</evidence>
<dbReference type="InterPro" id="IPR036388">
    <property type="entry name" value="WH-like_DNA-bd_sf"/>
</dbReference>
<organism evidence="3 4">
    <name type="scientific">Streptomyces canarius</name>
    <dbReference type="NCBI Taxonomy" id="285453"/>
    <lineage>
        <taxon>Bacteria</taxon>
        <taxon>Bacillati</taxon>
        <taxon>Actinomycetota</taxon>
        <taxon>Actinomycetes</taxon>
        <taxon>Kitasatosporales</taxon>
        <taxon>Streptomycetaceae</taxon>
        <taxon>Streptomyces</taxon>
    </lineage>
</organism>
<name>A0ABQ3D2Y6_9ACTN</name>
<dbReference type="Pfam" id="PF12802">
    <property type="entry name" value="MarR_2"/>
    <property type="match status" value="1"/>
</dbReference>